<gene>
    <name evidence="3" type="ORF">A2V91_02360</name>
</gene>
<feature type="region of interest" description="Disordered" evidence="1">
    <location>
        <begin position="67"/>
        <end position="96"/>
    </location>
</feature>
<dbReference type="AlphaFoldDB" id="A0A1F6T3H9"/>
<feature type="chain" id="PRO_5009225426" description="DUF4124 domain-containing protein" evidence="2">
    <location>
        <begin position="28"/>
        <end position="228"/>
    </location>
</feature>
<feature type="compositionally biased region" description="Basic and acidic residues" evidence="1">
    <location>
        <begin position="81"/>
        <end position="96"/>
    </location>
</feature>
<dbReference type="EMBL" id="MFSR01000043">
    <property type="protein sequence ID" value="OGI39606.1"/>
    <property type="molecule type" value="Genomic_DNA"/>
</dbReference>
<keyword evidence="2" id="KW-0732">Signal</keyword>
<evidence type="ECO:0000313" key="4">
    <source>
        <dbReference type="Proteomes" id="UP000179334"/>
    </source>
</evidence>
<organism evidence="3 4">
    <name type="scientific">Candidatus Muproteobacteria bacterium RBG_16_64_10</name>
    <dbReference type="NCBI Taxonomy" id="1817757"/>
    <lineage>
        <taxon>Bacteria</taxon>
        <taxon>Pseudomonadati</taxon>
        <taxon>Pseudomonadota</taxon>
        <taxon>Candidatus Muproteobacteria</taxon>
    </lineage>
</organism>
<dbReference type="Proteomes" id="UP000179334">
    <property type="component" value="Unassembled WGS sequence"/>
</dbReference>
<evidence type="ECO:0008006" key="5">
    <source>
        <dbReference type="Google" id="ProtNLM"/>
    </source>
</evidence>
<evidence type="ECO:0000256" key="2">
    <source>
        <dbReference type="SAM" id="SignalP"/>
    </source>
</evidence>
<feature type="compositionally biased region" description="Basic and acidic residues" evidence="1">
    <location>
        <begin position="175"/>
        <end position="199"/>
    </location>
</feature>
<sequence>MHEVQIMRRFYLFPLLSLLLLPLAATAADATSSKSIRKCQDASGKWHYGDSAAEECAKSKITEISEKGTKKKEIAAPPTEEELKAREQRKDELEQEQKLTAAKKRRDELLLSTYGHEDDIIYTRDRKLAQIDSSIKASEDTLKSLRAALARLEGQAAEESRGGKALPAPTAKSIDQTKKQIETHEAAIRTRRQEQEAVRKQAAADLERYRELKKAPVKQPAPDKKKTP</sequence>
<evidence type="ECO:0000256" key="1">
    <source>
        <dbReference type="SAM" id="MobiDB-lite"/>
    </source>
</evidence>
<feature type="region of interest" description="Disordered" evidence="1">
    <location>
        <begin position="155"/>
        <end position="228"/>
    </location>
</feature>
<evidence type="ECO:0000313" key="3">
    <source>
        <dbReference type="EMBL" id="OGI39606.1"/>
    </source>
</evidence>
<comment type="caution">
    <text evidence="3">The sequence shown here is derived from an EMBL/GenBank/DDBJ whole genome shotgun (WGS) entry which is preliminary data.</text>
</comment>
<proteinExistence type="predicted"/>
<accession>A0A1F6T3H9</accession>
<name>A0A1F6T3H9_9PROT</name>
<reference evidence="3 4" key="1">
    <citation type="journal article" date="2016" name="Nat. Commun.">
        <title>Thousands of microbial genomes shed light on interconnected biogeochemical processes in an aquifer system.</title>
        <authorList>
            <person name="Anantharaman K."/>
            <person name="Brown C.T."/>
            <person name="Hug L.A."/>
            <person name="Sharon I."/>
            <person name="Castelle C.J."/>
            <person name="Probst A.J."/>
            <person name="Thomas B.C."/>
            <person name="Singh A."/>
            <person name="Wilkins M.J."/>
            <person name="Karaoz U."/>
            <person name="Brodie E.L."/>
            <person name="Williams K.H."/>
            <person name="Hubbard S.S."/>
            <person name="Banfield J.F."/>
        </authorList>
    </citation>
    <scope>NUCLEOTIDE SEQUENCE [LARGE SCALE GENOMIC DNA]</scope>
</reference>
<feature type="compositionally biased region" description="Basic and acidic residues" evidence="1">
    <location>
        <begin position="205"/>
        <end position="214"/>
    </location>
</feature>
<feature type="signal peptide" evidence="2">
    <location>
        <begin position="1"/>
        <end position="27"/>
    </location>
</feature>
<protein>
    <recommendedName>
        <fullName evidence="5">DUF4124 domain-containing protein</fullName>
    </recommendedName>
</protein>